<dbReference type="SUPFAM" id="SSF53474">
    <property type="entry name" value="alpha/beta-Hydrolases"/>
    <property type="match status" value="1"/>
</dbReference>
<dbReference type="GO" id="GO:0003824">
    <property type="term" value="F:catalytic activity"/>
    <property type="evidence" value="ECO:0007669"/>
    <property type="project" value="UniProtKB-ARBA"/>
</dbReference>
<gene>
    <name evidence="2" type="ORF">MSP7336_02191</name>
</gene>
<evidence type="ECO:0000313" key="3">
    <source>
        <dbReference type="Proteomes" id="UP000252015"/>
    </source>
</evidence>
<sequence>MPIPDLVLIHGGSHAADCWDPVIGTLSRAAPGLRVLAVDLPGHRAKPGDLRTATIRDWVDSVVSDVDRAGLRRVVVAGHSMAGLIMPGVVSKLGATRVAEAVFVTTCVPPQGSDMAHVLGPPITQFVRMGARFGMSLKLPAVATFMCCNGMTRAQRQFVKSRLYPESTAIIAETVSRRDMPEGISRTWVMTLRDRVFSEAKQRSSIDALGGVDRIYSIDTCHDAMVSEPERLAEILLERCATHSTRASCCLRKLDSSSSLCRALTFRRCNFESLCAPRSPAANGSTRCGREHACATACPRTRHAIASTSMNWGPPRESAPRRPRR</sequence>
<dbReference type="PANTHER" id="PTHR37017:SF11">
    <property type="entry name" value="ESTERASE_LIPASE_THIOESTERASE DOMAIN-CONTAINING PROTEIN"/>
    <property type="match status" value="1"/>
</dbReference>
<dbReference type="InterPro" id="IPR029058">
    <property type="entry name" value="AB_hydrolase_fold"/>
</dbReference>
<feature type="domain" description="AB hydrolase-1" evidence="1">
    <location>
        <begin position="6"/>
        <end position="200"/>
    </location>
</feature>
<dbReference type="InterPro" id="IPR052897">
    <property type="entry name" value="Sec-Metab_Biosynth_Hydrolase"/>
</dbReference>
<accession>A0A375YYG7</accession>
<evidence type="ECO:0000259" key="1">
    <source>
        <dbReference type="Pfam" id="PF12697"/>
    </source>
</evidence>
<evidence type="ECO:0000313" key="2">
    <source>
        <dbReference type="EMBL" id="SRX93944.1"/>
    </source>
</evidence>
<dbReference type="Proteomes" id="UP000252015">
    <property type="component" value="Unassembled WGS sequence"/>
</dbReference>
<dbReference type="EMBL" id="UEGW01000001">
    <property type="protein sequence ID" value="SRX93944.1"/>
    <property type="molecule type" value="Genomic_DNA"/>
</dbReference>
<dbReference type="InterPro" id="IPR000073">
    <property type="entry name" value="AB_hydrolase_1"/>
</dbReference>
<dbReference type="Pfam" id="PF12697">
    <property type="entry name" value="Abhydrolase_6"/>
    <property type="match status" value="1"/>
</dbReference>
<reference evidence="2 3" key="1">
    <citation type="submission" date="2018-05" db="EMBL/GenBank/DDBJ databases">
        <authorList>
            <consortium name="IHU Genomes"/>
        </authorList>
    </citation>
    <scope>NUCLEOTIDE SEQUENCE [LARGE SCALE GENOMIC DNA]</scope>
    <source>
        <strain evidence="2 3">P7336</strain>
    </source>
</reference>
<dbReference type="PANTHER" id="PTHR37017">
    <property type="entry name" value="AB HYDROLASE-1 DOMAIN-CONTAINING PROTEIN-RELATED"/>
    <property type="match status" value="1"/>
</dbReference>
<organism evidence="2 3">
    <name type="scientific">Mycobacterium shimoidei</name>
    <dbReference type="NCBI Taxonomy" id="29313"/>
    <lineage>
        <taxon>Bacteria</taxon>
        <taxon>Bacillati</taxon>
        <taxon>Actinomycetota</taxon>
        <taxon>Actinomycetes</taxon>
        <taxon>Mycobacteriales</taxon>
        <taxon>Mycobacteriaceae</taxon>
        <taxon>Mycobacterium</taxon>
    </lineage>
</organism>
<protein>
    <recommendedName>
        <fullName evidence="1">AB hydrolase-1 domain-containing protein</fullName>
    </recommendedName>
</protein>
<dbReference type="Gene3D" id="3.40.50.1820">
    <property type="entry name" value="alpha/beta hydrolase"/>
    <property type="match status" value="1"/>
</dbReference>
<name>A0A375YYG7_MYCSH</name>
<proteinExistence type="predicted"/>
<dbReference type="AlphaFoldDB" id="A0A375YYG7"/>
<keyword evidence="3" id="KW-1185">Reference proteome</keyword>